<dbReference type="GO" id="GO:0045333">
    <property type="term" value="P:cellular respiration"/>
    <property type="evidence" value="ECO:0007669"/>
    <property type="project" value="UniProtKB-ARBA"/>
</dbReference>
<dbReference type="Gene3D" id="2.20.25.90">
    <property type="entry name" value="ADC-like domains"/>
    <property type="match status" value="1"/>
</dbReference>
<evidence type="ECO:0000256" key="3">
    <source>
        <dbReference type="ARBA" id="ARBA00008747"/>
    </source>
</evidence>
<evidence type="ECO:0000256" key="5">
    <source>
        <dbReference type="ARBA" id="ARBA00022505"/>
    </source>
</evidence>
<name>A0A378QB90_FAUOS</name>
<dbReference type="SUPFAM" id="SSF53706">
    <property type="entry name" value="Formate dehydrogenase/DMSO reductase, domains 1-3"/>
    <property type="match status" value="1"/>
</dbReference>
<dbReference type="GO" id="GO:0046872">
    <property type="term" value="F:metal ion binding"/>
    <property type="evidence" value="ECO:0007669"/>
    <property type="project" value="UniProtKB-KW"/>
</dbReference>
<dbReference type="SUPFAM" id="SSF50692">
    <property type="entry name" value="ADC-like"/>
    <property type="match status" value="1"/>
</dbReference>
<dbReference type="CDD" id="cd02754">
    <property type="entry name" value="MopB_Nitrate-R-NapA-like"/>
    <property type="match status" value="1"/>
</dbReference>
<evidence type="ECO:0000259" key="11">
    <source>
        <dbReference type="PROSITE" id="PS51669"/>
    </source>
</evidence>
<dbReference type="Pfam" id="PF00384">
    <property type="entry name" value="Molybdopterin"/>
    <property type="match status" value="1"/>
</dbReference>
<dbReference type="InterPro" id="IPR006963">
    <property type="entry name" value="Mopterin_OxRdtase_4Fe-4S_dom"/>
</dbReference>
<evidence type="ECO:0000256" key="7">
    <source>
        <dbReference type="ARBA" id="ARBA00023002"/>
    </source>
</evidence>
<evidence type="ECO:0000256" key="4">
    <source>
        <dbReference type="ARBA" id="ARBA00022485"/>
    </source>
</evidence>
<dbReference type="Gene3D" id="2.40.40.20">
    <property type="match status" value="1"/>
</dbReference>
<comment type="cofactor">
    <cofactor evidence="2">
        <name>[4Fe-4S] cluster</name>
        <dbReference type="ChEBI" id="CHEBI:49883"/>
    </cofactor>
</comment>
<dbReference type="CDD" id="cd02791">
    <property type="entry name" value="MopB_CT_Nitrate-R-NapA-like"/>
    <property type="match status" value="1"/>
</dbReference>
<keyword evidence="7 12" id="KW-0560">Oxidoreductase</keyword>
<keyword evidence="8" id="KW-0408">Iron</keyword>
<dbReference type="PROSITE" id="PS51669">
    <property type="entry name" value="4FE4S_MOW_BIS_MGD"/>
    <property type="match status" value="1"/>
</dbReference>
<dbReference type="GeneID" id="35779024"/>
<dbReference type="GO" id="GO:0042128">
    <property type="term" value="P:nitrate assimilation"/>
    <property type="evidence" value="ECO:0007669"/>
    <property type="project" value="UniProtKB-KW"/>
</dbReference>
<dbReference type="GO" id="GO:0016491">
    <property type="term" value="F:oxidoreductase activity"/>
    <property type="evidence" value="ECO:0007669"/>
    <property type="project" value="UniProtKB-KW"/>
</dbReference>
<keyword evidence="9" id="KW-0411">Iron-sulfur</keyword>
<keyword evidence="4" id="KW-0004">4Fe-4S</keyword>
<dbReference type="SMR" id="A0A378QB90"/>
<comment type="cofactor">
    <cofactor evidence="1">
        <name>Mo-bis(molybdopterin guanine dinucleotide)</name>
        <dbReference type="ChEBI" id="CHEBI:60539"/>
    </cofactor>
</comment>
<dbReference type="Gene3D" id="1.10.10.1100">
    <property type="entry name" value="BFD-like [2Fe-2S]-binding domain"/>
    <property type="match status" value="1"/>
</dbReference>
<comment type="similarity">
    <text evidence="3">Belongs to the prokaryotic molybdopterin-containing oxidoreductase family. NasA/NapA/NarB subfamily.</text>
</comment>
<dbReference type="InterPro" id="IPR006657">
    <property type="entry name" value="MoPterin_dinucl-bd_dom"/>
</dbReference>
<reference evidence="12 13" key="1">
    <citation type="submission" date="2018-06" db="EMBL/GenBank/DDBJ databases">
        <authorList>
            <consortium name="Pathogen Informatics"/>
            <person name="Doyle S."/>
        </authorList>
    </citation>
    <scope>NUCLEOTIDE SEQUENCE [LARGE SCALE GENOMIC DNA]</scope>
    <source>
        <strain evidence="12 13">NCTC10465</strain>
    </source>
</reference>
<dbReference type="PANTHER" id="PTHR43105:SF9">
    <property type="entry name" value="NADPH-FE(3+) OXIDOREDUCTASE SUBUNIT ALPHA"/>
    <property type="match status" value="1"/>
</dbReference>
<dbReference type="GO" id="GO:0043546">
    <property type="term" value="F:molybdopterin cofactor binding"/>
    <property type="evidence" value="ECO:0007669"/>
    <property type="project" value="InterPro"/>
</dbReference>
<dbReference type="InterPro" id="IPR009010">
    <property type="entry name" value="Asp_de-COase-like_dom_sf"/>
</dbReference>
<keyword evidence="5" id="KW-0500">Molybdenum</keyword>
<dbReference type="InterPro" id="IPR041957">
    <property type="entry name" value="CT_Nitrate-R-NapA-like"/>
</dbReference>
<dbReference type="EMBL" id="UGPY01000001">
    <property type="protein sequence ID" value="STY97989.1"/>
    <property type="molecule type" value="Genomic_DNA"/>
</dbReference>
<dbReference type="Pfam" id="PF01568">
    <property type="entry name" value="Molydop_binding"/>
    <property type="match status" value="1"/>
</dbReference>
<dbReference type="InterPro" id="IPR007419">
    <property type="entry name" value="BFD-like_2Fe2S-bd_dom"/>
</dbReference>
<organism evidence="12 13">
    <name type="scientific">Faucicola osloensis</name>
    <name type="common">Moraxella osloensis</name>
    <dbReference type="NCBI Taxonomy" id="34062"/>
    <lineage>
        <taxon>Bacteria</taxon>
        <taxon>Pseudomonadati</taxon>
        <taxon>Pseudomonadota</taxon>
        <taxon>Gammaproteobacteria</taxon>
        <taxon>Moraxellales</taxon>
        <taxon>Moraxellaceae</taxon>
        <taxon>Faucicola</taxon>
    </lineage>
</organism>
<evidence type="ECO:0000256" key="10">
    <source>
        <dbReference type="ARBA" id="ARBA00023063"/>
    </source>
</evidence>
<evidence type="ECO:0000313" key="12">
    <source>
        <dbReference type="EMBL" id="STY97989.1"/>
    </source>
</evidence>
<keyword evidence="10" id="KW-0534">Nitrate assimilation</keyword>
<dbReference type="InterPro" id="IPR006656">
    <property type="entry name" value="Mopterin_OxRdtase"/>
</dbReference>
<dbReference type="Pfam" id="PF04324">
    <property type="entry name" value="Fer2_BFD"/>
    <property type="match status" value="1"/>
</dbReference>
<feature type="domain" description="4Fe-4S Mo/W bis-MGD-type" evidence="11">
    <location>
        <begin position="15"/>
        <end position="72"/>
    </location>
</feature>
<keyword evidence="6" id="KW-0479">Metal-binding</keyword>
<dbReference type="SMART" id="SM00926">
    <property type="entry name" value="Molybdop_Fe4S4"/>
    <property type="match status" value="1"/>
</dbReference>
<dbReference type="Gene3D" id="3.40.50.740">
    <property type="match status" value="1"/>
</dbReference>
<evidence type="ECO:0000256" key="6">
    <source>
        <dbReference type="ARBA" id="ARBA00022723"/>
    </source>
</evidence>
<evidence type="ECO:0000256" key="8">
    <source>
        <dbReference type="ARBA" id="ARBA00023004"/>
    </source>
</evidence>
<dbReference type="GO" id="GO:0051539">
    <property type="term" value="F:4 iron, 4 sulfur cluster binding"/>
    <property type="evidence" value="ECO:0007669"/>
    <property type="project" value="UniProtKB-KW"/>
</dbReference>
<evidence type="ECO:0000256" key="2">
    <source>
        <dbReference type="ARBA" id="ARBA00001966"/>
    </source>
</evidence>
<protein>
    <submittedName>
        <fullName evidence="12">Nitrate reductase</fullName>
        <ecNumber evidence="12">1.7.99.4</ecNumber>
    </submittedName>
</protein>
<keyword evidence="13" id="KW-1185">Reference proteome</keyword>
<sequence length="923" mass="102756">MTTTIQHLAPQKSPLTQVKTTCAYCGVGCGVLATIDENTQHVSIDGDPTHPANFGKLCSKGKALGDTLDRDRRLAHPMIHGEPVDWDTATDFVAKSLQQTIDEYGADSIMLYVSGQLLTEDYYVANKFTKGFLGTNNLDSNSRLCMSSAVAGYKRAFGSDTVPCNYEDIENSDLFIIIGSNMAWCHPILFGRLKSSKQANPNKKIVVIDPRATDSTAIADLHLPIRSGTDTHLFVGLLNYLHQNGYANHDYLRHCDNLADALAASDSWTIKKVAKICGVNESDLTEFYQLFATTTKTVSFYSMGVNQASNGTDKVNSIINCHLYTGKLGYEGAGAFSITGQPNAMGGREVGALANLLASHFELKNSDHRQTVANFWQAPTSISGKDGVKATQCADAILEGQIKAIWIMATNPVVSLPEADKFAMALQQCPLVIVSDCSKDSDTLDFAHVALPAQGWSEKSGTVTNSERRISRQRRLVTPFADAKPDWWIVSQVAQKMGFVGFDYTHDYQVFAEHARLSGEKNGGEKNTDSRSFNISHLANISQNEYDNLAPFQWGQPHYFGLQKQDPHTTIGTTYTDTQKLHFVTVTPAVPKSLPDEQYPLVLNTGRSRDQWHTMTRTGIAPQLNQHLPHPLVAIHPSDAKPLGLQNNDFVQINSPNGTILVRADVTEKQRQGDVFIPMHWNQHFAANARVGKLISNHYDPFSQQPQLKHQPVRLQKLTMQAFGWLLIDKHCDENLLSWLESPDMTYWVRNRQSNSSQYFFAIDNQSAVMTTWFDKQYWQQQLSVWLNQPAQAYNFDIIHYQHIDTDNTSQDLRLAFLQNGQVHALLFLSTHEHKLPTHNWLDSQFGTTLDSHTRKWLLMGKPATGFIDTGRIVCSCMSVGEHTIVETIKKYHCKTVVEVGKHCKAGTNCGSCLGEISKILAG</sequence>
<dbReference type="AlphaFoldDB" id="A0A378QB90"/>
<evidence type="ECO:0000256" key="1">
    <source>
        <dbReference type="ARBA" id="ARBA00001942"/>
    </source>
</evidence>
<dbReference type="InterPro" id="IPR027467">
    <property type="entry name" value="MopterinOxRdtase_cofactor_BS"/>
</dbReference>
<dbReference type="KEGG" id="mos:AXE82_09235"/>
<evidence type="ECO:0000313" key="13">
    <source>
        <dbReference type="Proteomes" id="UP000255230"/>
    </source>
</evidence>
<dbReference type="EC" id="1.7.99.4" evidence="12"/>
<dbReference type="Gene3D" id="3.40.228.10">
    <property type="entry name" value="Dimethylsulfoxide Reductase, domain 2"/>
    <property type="match status" value="1"/>
</dbReference>
<gene>
    <name evidence="12" type="primary">narB</name>
    <name evidence="12" type="ORF">NCTC10465_01788</name>
</gene>
<dbReference type="PROSITE" id="PS00551">
    <property type="entry name" value="MOLYBDOPTERIN_PROK_1"/>
    <property type="match status" value="1"/>
</dbReference>
<evidence type="ECO:0000256" key="9">
    <source>
        <dbReference type="ARBA" id="ARBA00023014"/>
    </source>
</evidence>
<dbReference type="RefSeq" id="WP_062333946.1">
    <property type="nucleotide sequence ID" value="NZ_CBCRZU010000023.1"/>
</dbReference>
<dbReference type="Proteomes" id="UP000255230">
    <property type="component" value="Unassembled WGS sequence"/>
</dbReference>
<dbReference type="InterPro" id="IPR041854">
    <property type="entry name" value="BFD-like_2Fe2S-bd_dom_sf"/>
</dbReference>
<proteinExistence type="inferred from homology"/>
<dbReference type="Pfam" id="PF04879">
    <property type="entry name" value="Molybdop_Fe4S4"/>
    <property type="match status" value="1"/>
</dbReference>
<dbReference type="GO" id="GO:1990204">
    <property type="term" value="C:oxidoreductase complex"/>
    <property type="evidence" value="ECO:0007669"/>
    <property type="project" value="UniProtKB-ARBA"/>
</dbReference>
<accession>A0A378QB90</accession>
<dbReference type="InterPro" id="IPR050123">
    <property type="entry name" value="Prok_molybdopt-oxidoreductase"/>
</dbReference>
<dbReference type="PANTHER" id="PTHR43105">
    <property type="entry name" value="RESPIRATORY NITRATE REDUCTASE"/>
    <property type="match status" value="1"/>
</dbReference>
<dbReference type="GO" id="GO:0016020">
    <property type="term" value="C:membrane"/>
    <property type="evidence" value="ECO:0007669"/>
    <property type="project" value="TreeGrafter"/>
</dbReference>